<evidence type="ECO:0000256" key="1">
    <source>
        <dbReference type="ARBA" id="ARBA00022692"/>
    </source>
</evidence>
<organism evidence="6 7">
    <name type="scientific">Edaphobacter aggregans</name>
    <dbReference type="NCBI Taxonomy" id="570835"/>
    <lineage>
        <taxon>Bacteria</taxon>
        <taxon>Pseudomonadati</taxon>
        <taxon>Acidobacteriota</taxon>
        <taxon>Terriglobia</taxon>
        <taxon>Terriglobales</taxon>
        <taxon>Acidobacteriaceae</taxon>
        <taxon>Edaphobacter</taxon>
    </lineage>
</organism>
<dbReference type="Gene3D" id="1.20.1250.20">
    <property type="entry name" value="MFS general substrate transporter like domains"/>
    <property type="match status" value="2"/>
</dbReference>
<evidence type="ECO:0000256" key="4">
    <source>
        <dbReference type="SAM" id="Phobius"/>
    </source>
</evidence>
<keyword evidence="1 4" id="KW-0812">Transmembrane</keyword>
<keyword evidence="7" id="KW-1185">Reference proteome</keyword>
<feature type="transmembrane region" description="Helical" evidence="4">
    <location>
        <begin position="219"/>
        <end position="240"/>
    </location>
</feature>
<feature type="transmembrane region" description="Helical" evidence="4">
    <location>
        <begin position="111"/>
        <end position="130"/>
    </location>
</feature>
<dbReference type="InterPro" id="IPR020846">
    <property type="entry name" value="MFS_dom"/>
</dbReference>
<sequence length="410" mass="43406">MRSLTTAVEERTDRARWRMLGLICAGVVLCMTTWFSATAITPELVQLWRLSAGQVAWLTNAVQLGFVTGALLSSFVSLPDLIPLRRLMGVSALVAASANLCLLWVPSVALLLAARFVTGVALAGIYPPALKLISTWFVRGRGTALGMVIAALTLGSALPHLVRFLTDRVNWQAVVVAASVCTLAGAGLMVFFAAEGPFPFSRAVFNPRYVGVVLRNRPLVLANLGYLGHMWELYAMWGWFLAFVRAASPHLGLAGTKTASLVTFAVIASGIVGAVLGGVLADRTSRPFAAGLMMTLSGLCALAIGVVFDGPLWLFLLIAVLWGITVIGDSAQFSAMATELSDPSYVGTALALQLGLGFALTLVSIRFTSVLAAHIGWRWSFLPLAVGPAVGVVAMVLLRRLQQGGVLNKG</sequence>
<dbReference type="Pfam" id="PF07690">
    <property type="entry name" value="MFS_1"/>
    <property type="match status" value="1"/>
</dbReference>
<dbReference type="RefSeq" id="WP_221761641.1">
    <property type="nucleotide sequence ID" value="NZ_RSDW01000001.1"/>
</dbReference>
<feature type="transmembrane region" description="Helical" evidence="4">
    <location>
        <begin position="260"/>
        <end position="281"/>
    </location>
</feature>
<name>A0A3R9PB04_9BACT</name>
<evidence type="ECO:0000259" key="5">
    <source>
        <dbReference type="PROSITE" id="PS50850"/>
    </source>
</evidence>
<keyword evidence="3 4" id="KW-0472">Membrane</keyword>
<feature type="transmembrane region" description="Helical" evidence="4">
    <location>
        <begin position="314"/>
        <end position="333"/>
    </location>
</feature>
<evidence type="ECO:0000256" key="2">
    <source>
        <dbReference type="ARBA" id="ARBA00022989"/>
    </source>
</evidence>
<evidence type="ECO:0000256" key="3">
    <source>
        <dbReference type="ARBA" id="ARBA00023136"/>
    </source>
</evidence>
<feature type="transmembrane region" description="Helical" evidence="4">
    <location>
        <begin position="55"/>
        <end position="75"/>
    </location>
</feature>
<dbReference type="EMBL" id="RSDW01000001">
    <property type="protein sequence ID" value="RSL17671.1"/>
    <property type="molecule type" value="Genomic_DNA"/>
</dbReference>
<dbReference type="Proteomes" id="UP000269669">
    <property type="component" value="Unassembled WGS sequence"/>
</dbReference>
<feature type="transmembrane region" description="Helical" evidence="4">
    <location>
        <begin position="142"/>
        <end position="162"/>
    </location>
</feature>
<gene>
    <name evidence="6" type="ORF">EDE15_3207</name>
</gene>
<dbReference type="SUPFAM" id="SSF103473">
    <property type="entry name" value="MFS general substrate transporter"/>
    <property type="match status" value="1"/>
</dbReference>
<dbReference type="PANTHER" id="PTHR23521">
    <property type="entry name" value="TRANSPORTER MFS SUPERFAMILY"/>
    <property type="match status" value="1"/>
</dbReference>
<feature type="transmembrane region" description="Helical" evidence="4">
    <location>
        <begin position="174"/>
        <end position="198"/>
    </location>
</feature>
<comment type="caution">
    <text evidence="6">The sequence shown here is derived from an EMBL/GenBank/DDBJ whole genome shotgun (WGS) entry which is preliminary data.</text>
</comment>
<feature type="domain" description="Major facilitator superfamily (MFS) profile" evidence="5">
    <location>
        <begin position="19"/>
        <end position="403"/>
    </location>
</feature>
<evidence type="ECO:0000313" key="7">
    <source>
        <dbReference type="Proteomes" id="UP000269669"/>
    </source>
</evidence>
<evidence type="ECO:0000313" key="6">
    <source>
        <dbReference type="EMBL" id="RSL17671.1"/>
    </source>
</evidence>
<dbReference type="InterPro" id="IPR036259">
    <property type="entry name" value="MFS_trans_sf"/>
</dbReference>
<dbReference type="AlphaFoldDB" id="A0A3R9PB04"/>
<feature type="transmembrane region" description="Helical" evidence="4">
    <location>
        <begin position="20"/>
        <end position="40"/>
    </location>
</feature>
<feature type="transmembrane region" description="Helical" evidence="4">
    <location>
        <begin position="87"/>
        <end position="105"/>
    </location>
</feature>
<reference evidence="6 7" key="1">
    <citation type="submission" date="2018-12" db="EMBL/GenBank/DDBJ databases">
        <title>Sequencing of bacterial isolates from soil warming experiment in Harvard Forest, Massachusetts, USA.</title>
        <authorList>
            <person name="Deangelis K."/>
        </authorList>
    </citation>
    <scope>NUCLEOTIDE SEQUENCE [LARGE SCALE GENOMIC DNA]</scope>
    <source>
        <strain evidence="6 7">EB153</strain>
    </source>
</reference>
<protein>
    <submittedName>
        <fullName evidence="6">Sugar phosphate permease</fullName>
    </submittedName>
</protein>
<feature type="transmembrane region" description="Helical" evidence="4">
    <location>
        <begin position="288"/>
        <end position="308"/>
    </location>
</feature>
<feature type="transmembrane region" description="Helical" evidence="4">
    <location>
        <begin position="345"/>
        <end position="367"/>
    </location>
</feature>
<dbReference type="PANTHER" id="PTHR23521:SF3">
    <property type="entry name" value="MFS TRANSPORTER"/>
    <property type="match status" value="1"/>
</dbReference>
<dbReference type="GO" id="GO:0005886">
    <property type="term" value="C:plasma membrane"/>
    <property type="evidence" value="ECO:0007669"/>
    <property type="project" value="TreeGrafter"/>
</dbReference>
<dbReference type="GO" id="GO:0022857">
    <property type="term" value="F:transmembrane transporter activity"/>
    <property type="evidence" value="ECO:0007669"/>
    <property type="project" value="InterPro"/>
</dbReference>
<proteinExistence type="predicted"/>
<accession>A0A3R9PB04</accession>
<dbReference type="PROSITE" id="PS50850">
    <property type="entry name" value="MFS"/>
    <property type="match status" value="1"/>
</dbReference>
<dbReference type="InterPro" id="IPR011701">
    <property type="entry name" value="MFS"/>
</dbReference>
<feature type="transmembrane region" description="Helical" evidence="4">
    <location>
        <begin position="379"/>
        <end position="398"/>
    </location>
</feature>
<keyword evidence="2 4" id="KW-1133">Transmembrane helix</keyword>